<evidence type="ECO:0000313" key="1">
    <source>
        <dbReference type="EMBL" id="GFO14721.1"/>
    </source>
</evidence>
<name>A0AAV4B2H0_9GAST</name>
<reference evidence="1 2" key="1">
    <citation type="journal article" date="2021" name="Elife">
        <title>Chloroplast acquisition without the gene transfer in kleptoplastic sea slugs, Plakobranchus ocellatus.</title>
        <authorList>
            <person name="Maeda T."/>
            <person name="Takahashi S."/>
            <person name="Yoshida T."/>
            <person name="Shimamura S."/>
            <person name="Takaki Y."/>
            <person name="Nagai Y."/>
            <person name="Toyoda A."/>
            <person name="Suzuki Y."/>
            <person name="Arimoto A."/>
            <person name="Ishii H."/>
            <person name="Satoh N."/>
            <person name="Nishiyama T."/>
            <person name="Hasebe M."/>
            <person name="Maruyama T."/>
            <person name="Minagawa J."/>
            <person name="Obokata J."/>
            <person name="Shigenobu S."/>
        </authorList>
    </citation>
    <scope>NUCLEOTIDE SEQUENCE [LARGE SCALE GENOMIC DNA]</scope>
</reference>
<keyword evidence="2" id="KW-1185">Reference proteome</keyword>
<gene>
    <name evidence="1" type="ORF">PoB_004122600</name>
</gene>
<accession>A0AAV4B2H0</accession>
<feature type="non-terminal residue" evidence="1">
    <location>
        <position position="1"/>
    </location>
</feature>
<comment type="caution">
    <text evidence="1">The sequence shown here is derived from an EMBL/GenBank/DDBJ whole genome shotgun (WGS) entry which is preliminary data.</text>
</comment>
<organism evidence="1 2">
    <name type="scientific">Plakobranchus ocellatus</name>
    <dbReference type="NCBI Taxonomy" id="259542"/>
    <lineage>
        <taxon>Eukaryota</taxon>
        <taxon>Metazoa</taxon>
        <taxon>Spiralia</taxon>
        <taxon>Lophotrochozoa</taxon>
        <taxon>Mollusca</taxon>
        <taxon>Gastropoda</taxon>
        <taxon>Heterobranchia</taxon>
        <taxon>Euthyneura</taxon>
        <taxon>Panpulmonata</taxon>
        <taxon>Sacoglossa</taxon>
        <taxon>Placobranchoidea</taxon>
        <taxon>Plakobranchidae</taxon>
        <taxon>Plakobranchus</taxon>
    </lineage>
</organism>
<dbReference type="Proteomes" id="UP000735302">
    <property type="component" value="Unassembled WGS sequence"/>
</dbReference>
<dbReference type="EMBL" id="BLXT01004580">
    <property type="protein sequence ID" value="GFO14721.1"/>
    <property type="molecule type" value="Genomic_DNA"/>
</dbReference>
<evidence type="ECO:0000313" key="2">
    <source>
        <dbReference type="Proteomes" id="UP000735302"/>
    </source>
</evidence>
<dbReference type="AlphaFoldDB" id="A0AAV4B2H0"/>
<protein>
    <submittedName>
        <fullName evidence="1">Conopeptide</fullName>
    </submittedName>
</protein>
<proteinExistence type="predicted"/>
<sequence>IFSNILAAGRHRPEIDDPYSYGLDMQNPMDGDLGSVEGYNDGDFLGKLLAPPAKRHWCRKGMTYSPILGSCKLSFSAMRGRGRRH</sequence>